<feature type="region of interest" description="Disordered" evidence="2">
    <location>
        <begin position="116"/>
        <end position="163"/>
    </location>
</feature>
<evidence type="ECO:0000256" key="1">
    <source>
        <dbReference type="SAM" id="Coils"/>
    </source>
</evidence>
<evidence type="ECO:0000313" key="4">
    <source>
        <dbReference type="Proteomes" id="UP000799753"/>
    </source>
</evidence>
<sequence>MAYDSNMANPKPGARHNRNEGGVRHREPSPDVAELKEKLSMYEKLTARYRKDKEAQQVFEENLWKTLPEAQQVDFLQMKLSQKKKQLEDEKIALRQEERELKGVLNDITKIEHKVHLAEQKKEQDEKTTEGRSKKDTLERNGGGVIWDRGKQGKNEWPLPGDP</sequence>
<feature type="coiled-coil region" evidence="1">
    <location>
        <begin position="32"/>
        <end position="114"/>
    </location>
</feature>
<keyword evidence="1" id="KW-0175">Coiled coil</keyword>
<reference evidence="3" key="1">
    <citation type="journal article" date="2020" name="Stud. Mycol.">
        <title>101 Dothideomycetes genomes: a test case for predicting lifestyles and emergence of pathogens.</title>
        <authorList>
            <person name="Haridas S."/>
            <person name="Albert R."/>
            <person name="Binder M."/>
            <person name="Bloem J."/>
            <person name="Labutti K."/>
            <person name="Salamov A."/>
            <person name="Andreopoulos B."/>
            <person name="Baker S."/>
            <person name="Barry K."/>
            <person name="Bills G."/>
            <person name="Bluhm B."/>
            <person name="Cannon C."/>
            <person name="Castanera R."/>
            <person name="Culley D."/>
            <person name="Daum C."/>
            <person name="Ezra D."/>
            <person name="Gonzalez J."/>
            <person name="Henrissat B."/>
            <person name="Kuo A."/>
            <person name="Liang C."/>
            <person name="Lipzen A."/>
            <person name="Lutzoni F."/>
            <person name="Magnuson J."/>
            <person name="Mondo S."/>
            <person name="Nolan M."/>
            <person name="Ohm R."/>
            <person name="Pangilinan J."/>
            <person name="Park H.-J."/>
            <person name="Ramirez L."/>
            <person name="Alfaro M."/>
            <person name="Sun H."/>
            <person name="Tritt A."/>
            <person name="Yoshinaga Y."/>
            <person name="Zwiers L.-H."/>
            <person name="Turgeon B."/>
            <person name="Goodwin S."/>
            <person name="Spatafora J."/>
            <person name="Crous P."/>
            <person name="Grigoriev I."/>
        </authorList>
    </citation>
    <scope>NUCLEOTIDE SEQUENCE</scope>
    <source>
        <strain evidence="3">CBS 473.64</strain>
    </source>
</reference>
<feature type="compositionally biased region" description="Basic and acidic residues" evidence="2">
    <location>
        <begin position="17"/>
        <end position="32"/>
    </location>
</feature>
<dbReference type="Proteomes" id="UP000799753">
    <property type="component" value="Unassembled WGS sequence"/>
</dbReference>
<gene>
    <name evidence="3" type="ORF">P280DRAFT_475166</name>
</gene>
<dbReference type="AlphaFoldDB" id="A0A6A6SEB5"/>
<evidence type="ECO:0000313" key="3">
    <source>
        <dbReference type="EMBL" id="KAF2646255.1"/>
    </source>
</evidence>
<organism evidence="3 4">
    <name type="scientific">Massarina eburnea CBS 473.64</name>
    <dbReference type="NCBI Taxonomy" id="1395130"/>
    <lineage>
        <taxon>Eukaryota</taxon>
        <taxon>Fungi</taxon>
        <taxon>Dikarya</taxon>
        <taxon>Ascomycota</taxon>
        <taxon>Pezizomycotina</taxon>
        <taxon>Dothideomycetes</taxon>
        <taxon>Pleosporomycetidae</taxon>
        <taxon>Pleosporales</taxon>
        <taxon>Massarineae</taxon>
        <taxon>Massarinaceae</taxon>
        <taxon>Massarina</taxon>
    </lineage>
</organism>
<accession>A0A6A6SEB5</accession>
<keyword evidence="4" id="KW-1185">Reference proteome</keyword>
<evidence type="ECO:0000256" key="2">
    <source>
        <dbReference type="SAM" id="MobiDB-lite"/>
    </source>
</evidence>
<proteinExistence type="predicted"/>
<feature type="region of interest" description="Disordered" evidence="2">
    <location>
        <begin position="1"/>
        <end position="32"/>
    </location>
</feature>
<feature type="compositionally biased region" description="Basic and acidic residues" evidence="2">
    <location>
        <begin position="116"/>
        <end position="139"/>
    </location>
</feature>
<protein>
    <submittedName>
        <fullName evidence="3">Uncharacterized protein</fullName>
    </submittedName>
</protein>
<dbReference type="EMBL" id="MU006776">
    <property type="protein sequence ID" value="KAF2646255.1"/>
    <property type="molecule type" value="Genomic_DNA"/>
</dbReference>
<name>A0A6A6SEB5_9PLEO</name>